<dbReference type="Gene3D" id="3.10.50.40">
    <property type="match status" value="1"/>
</dbReference>
<keyword evidence="4 5" id="KW-0413">Isomerase</keyword>
<dbReference type="EMBL" id="CP054490">
    <property type="protein sequence ID" value="QKQ24602.1"/>
    <property type="molecule type" value="Genomic_DNA"/>
</dbReference>
<keyword evidence="3 5" id="KW-0697">Rotamase</keyword>
<evidence type="ECO:0000259" key="7">
    <source>
        <dbReference type="PROSITE" id="PS50059"/>
    </source>
</evidence>
<name>A0A6N0HQD1_9GAMM</name>
<dbReference type="InterPro" id="IPR001179">
    <property type="entry name" value="PPIase_FKBP_dom"/>
</dbReference>
<dbReference type="GO" id="GO:0003755">
    <property type="term" value="F:peptidyl-prolyl cis-trans isomerase activity"/>
    <property type="evidence" value="ECO:0007669"/>
    <property type="project" value="UniProtKB-UniRule"/>
</dbReference>
<reference evidence="8 9" key="1">
    <citation type="submission" date="2020-05" db="EMBL/GenBank/DDBJ databases">
        <title>Horizontal transmission and recombination maintain forever young bacterial symbiont genomes.</title>
        <authorList>
            <person name="Russell S.L."/>
            <person name="Pepper-Tunick E."/>
            <person name="Svedberg J."/>
            <person name="Byrne A."/>
            <person name="Ruelas Castillo J."/>
            <person name="Vollmers C."/>
            <person name="Beinart R.A."/>
            <person name="Corbett-Detig R."/>
        </authorList>
    </citation>
    <scope>NUCLEOTIDE SEQUENCE [LARGE SCALE GENOMIC DNA]</scope>
    <source>
        <strain evidence="8">JDF_Ridge</strain>
    </source>
</reference>
<dbReference type="Pfam" id="PF00254">
    <property type="entry name" value="FKBP_C"/>
    <property type="match status" value="1"/>
</dbReference>
<evidence type="ECO:0000256" key="1">
    <source>
        <dbReference type="ARBA" id="ARBA00000971"/>
    </source>
</evidence>
<accession>A0A6N0HQD1</accession>
<evidence type="ECO:0000313" key="9">
    <source>
        <dbReference type="Proteomes" id="UP000509429"/>
    </source>
</evidence>
<feature type="domain" description="PPIase FKBP-type" evidence="7">
    <location>
        <begin position="20"/>
        <end position="108"/>
    </location>
</feature>
<dbReference type="KEGG" id="reo:HUE58_05740"/>
<protein>
    <recommendedName>
        <fullName evidence="6">Peptidyl-prolyl cis-trans isomerase</fullName>
        <ecNumber evidence="6">5.2.1.8</ecNumber>
    </recommendedName>
</protein>
<dbReference type="FunFam" id="3.10.50.40:FF:000006">
    <property type="entry name" value="Peptidyl-prolyl cis-trans isomerase"/>
    <property type="match status" value="1"/>
</dbReference>
<evidence type="ECO:0000256" key="6">
    <source>
        <dbReference type="RuleBase" id="RU003915"/>
    </source>
</evidence>
<dbReference type="PROSITE" id="PS50059">
    <property type="entry name" value="FKBP_PPIASE"/>
    <property type="match status" value="1"/>
</dbReference>
<dbReference type="SUPFAM" id="SSF54534">
    <property type="entry name" value="FKBP-like"/>
    <property type="match status" value="1"/>
</dbReference>
<dbReference type="InterPro" id="IPR044609">
    <property type="entry name" value="FKBP2/11"/>
</dbReference>
<dbReference type="EC" id="5.2.1.8" evidence="6"/>
<dbReference type="Proteomes" id="UP000509429">
    <property type="component" value="Chromosome"/>
</dbReference>
<proteinExistence type="inferred from homology"/>
<evidence type="ECO:0000256" key="2">
    <source>
        <dbReference type="ARBA" id="ARBA00006577"/>
    </source>
</evidence>
<evidence type="ECO:0000256" key="3">
    <source>
        <dbReference type="ARBA" id="ARBA00023110"/>
    </source>
</evidence>
<dbReference type="InterPro" id="IPR046357">
    <property type="entry name" value="PPIase_dom_sf"/>
</dbReference>
<dbReference type="PANTHER" id="PTHR45779">
    <property type="entry name" value="PEPTIDYLPROLYL ISOMERASE"/>
    <property type="match status" value="1"/>
</dbReference>
<evidence type="ECO:0000256" key="5">
    <source>
        <dbReference type="PROSITE-ProRule" id="PRU00277"/>
    </source>
</evidence>
<dbReference type="PANTHER" id="PTHR45779:SF7">
    <property type="entry name" value="PEPTIDYLPROLYL ISOMERASE"/>
    <property type="match status" value="1"/>
</dbReference>
<dbReference type="AlphaFoldDB" id="A0A6N0HQD1"/>
<sequence length="108" mass="11636">MADLEIQDLETGTGITCKVGDFISMHYTGWLTNGKKFDSSVDRNEPFDFKLGVGQVIAGWDQGIDGMCVGGKRKLTIPSKLAYDEIGVGGLIPPSATLVFEVELLAIQ</sequence>
<keyword evidence="9" id="KW-1185">Reference proteome</keyword>
<evidence type="ECO:0000313" key="8">
    <source>
        <dbReference type="EMBL" id="QKQ24602.1"/>
    </source>
</evidence>
<comment type="catalytic activity">
    <reaction evidence="1 5 6">
        <text>[protein]-peptidylproline (omega=180) = [protein]-peptidylproline (omega=0)</text>
        <dbReference type="Rhea" id="RHEA:16237"/>
        <dbReference type="Rhea" id="RHEA-COMP:10747"/>
        <dbReference type="Rhea" id="RHEA-COMP:10748"/>
        <dbReference type="ChEBI" id="CHEBI:83833"/>
        <dbReference type="ChEBI" id="CHEBI:83834"/>
        <dbReference type="EC" id="5.2.1.8"/>
    </reaction>
</comment>
<evidence type="ECO:0000256" key="4">
    <source>
        <dbReference type="ARBA" id="ARBA00023235"/>
    </source>
</evidence>
<gene>
    <name evidence="8" type="ORF">HUE58_05740</name>
</gene>
<organism evidence="8 9">
    <name type="scientific">Candidatus Ruthia endofausta</name>
    <dbReference type="NCBI Taxonomy" id="2738852"/>
    <lineage>
        <taxon>Bacteria</taxon>
        <taxon>Pseudomonadati</taxon>
        <taxon>Pseudomonadota</taxon>
        <taxon>Gammaproteobacteria</taxon>
        <taxon>Candidatus Pseudothioglobaceae</taxon>
        <taxon>Candidatus Ruthturnera</taxon>
    </lineage>
</organism>
<comment type="similarity">
    <text evidence="2 6">Belongs to the FKBP-type PPIase family.</text>
</comment>
<dbReference type="RefSeq" id="WP_174606038.1">
    <property type="nucleotide sequence ID" value="NZ_CP054490.1"/>
</dbReference>